<dbReference type="SUPFAM" id="SSF52980">
    <property type="entry name" value="Restriction endonuclease-like"/>
    <property type="match status" value="1"/>
</dbReference>
<dbReference type="Gene3D" id="3.90.320.10">
    <property type="match status" value="1"/>
</dbReference>
<dbReference type="EMBL" id="GU071098">
    <property type="protein sequence ID" value="ADO98384.1"/>
    <property type="molecule type" value="Genomic_DNA"/>
</dbReference>
<keyword evidence="2" id="KW-0269">Exonuclease</keyword>
<dbReference type="OrthoDB" id="7665at10239"/>
<keyword evidence="2" id="KW-0378">Hydrolase</keyword>
<organism evidence="2 3">
    <name type="scientific">Synechococcus phage S-SSM7</name>
    <dbReference type="NCBI Taxonomy" id="445686"/>
    <lineage>
        <taxon>Viruses</taxon>
        <taxon>Duplodnaviria</taxon>
        <taxon>Heunggongvirae</taxon>
        <taxon>Uroviricota</taxon>
        <taxon>Caudoviricetes</taxon>
        <taxon>Pantevenvirales</taxon>
        <taxon>Kyanoviridae</taxon>
        <taxon>Lipsvirus</taxon>
        <taxon>Lipsvirus ssm7</taxon>
    </lineage>
</organism>
<dbReference type="InterPro" id="IPR038726">
    <property type="entry name" value="PDDEXK_AddAB-type"/>
</dbReference>
<accession>E3SLN6</accession>
<name>E3SLN6_9CAUD</name>
<dbReference type="KEGG" id="vg:10328888"/>
<reference evidence="2 3" key="1">
    <citation type="journal article" date="2010" name="Environ. Microbiol.">
        <title>Genomic analysis of oceanic cyanobacterial myoviruses compared with T4-like myoviruses from diverse hosts and environments.</title>
        <authorList>
            <person name="Sullivan M.B."/>
            <person name="Huang K.H."/>
            <person name="Ignacio-Espinoza J.C."/>
            <person name="Berlin A.M."/>
            <person name="Kelly L."/>
            <person name="Weigele P.R."/>
            <person name="DeFrancesco A.S."/>
            <person name="Kern S.E."/>
            <person name="Thompson L.R."/>
            <person name="Young S."/>
            <person name="Yandava C."/>
            <person name="Fu R."/>
            <person name="Krastins B."/>
            <person name="Chase M."/>
            <person name="Sarracino D."/>
            <person name="Osburne M.S."/>
            <person name="Henn M.R."/>
            <person name="Chisholm S.W."/>
        </authorList>
    </citation>
    <scope>NUCLEOTIDE SEQUENCE [LARGE SCALE GENOMIC DNA]</scope>
    <source>
        <strain evidence="2">8109-3</strain>
    </source>
</reference>
<dbReference type="InterPro" id="IPR011604">
    <property type="entry name" value="PDDEXK-like_dom_sf"/>
</dbReference>
<dbReference type="RefSeq" id="YP_004324371.1">
    <property type="nucleotide sequence ID" value="NC_015287.1"/>
</dbReference>
<evidence type="ECO:0000313" key="2">
    <source>
        <dbReference type="EMBL" id="ADO98384.1"/>
    </source>
</evidence>
<dbReference type="PANTHER" id="PTHR31340:SF3">
    <property type="entry name" value="MITOCHONDRIAL GENOME MAINTENANCE EXONUCLEASE 1"/>
    <property type="match status" value="1"/>
</dbReference>
<sequence>MFTHLNKLGDFELEANTIDGVRYYTLPSGKKAPSITSITSFYNRQTFKDWRKKVGEEEANKITKVATDRGTKFHDLVEKYLLNQDVNSMKDILPSTKARWIAARDSLNNIDNIHALEKPLYSEYFGIAGRVDCIAEYNGELAVIDFKTSKKIKPEKWLENYFVQETAYACMYFEMTGIAVEKIVTLMVADNGDVKVYEKTNKRDYIKLLTKYIKEFVTHKLGEYGERS</sequence>
<keyword evidence="3" id="KW-1185">Reference proteome</keyword>
<dbReference type="Pfam" id="PF12705">
    <property type="entry name" value="PDDEXK_1"/>
    <property type="match status" value="1"/>
</dbReference>
<protein>
    <submittedName>
        <fullName evidence="2">Exonuclease</fullName>
    </submittedName>
</protein>
<dbReference type="PANTHER" id="PTHR31340">
    <property type="entry name" value="MITOCHONDRIAL GENOME MAINTENANCE EXONUCLEASE 1"/>
    <property type="match status" value="1"/>
</dbReference>
<dbReference type="GO" id="GO:0004527">
    <property type="term" value="F:exonuclease activity"/>
    <property type="evidence" value="ECO:0007669"/>
    <property type="project" value="UniProtKB-KW"/>
</dbReference>
<evidence type="ECO:0000313" key="3">
    <source>
        <dbReference type="Proteomes" id="UP000006527"/>
    </source>
</evidence>
<gene>
    <name evidence="2" type="ORF">SSSM7_323</name>
</gene>
<feature type="domain" description="PD-(D/E)XK endonuclease-like" evidence="1">
    <location>
        <begin position="67"/>
        <end position="175"/>
    </location>
</feature>
<keyword evidence="2" id="KW-0540">Nuclease</keyword>
<dbReference type="InterPro" id="IPR011335">
    <property type="entry name" value="Restrct_endonuc-II-like"/>
</dbReference>
<evidence type="ECO:0000259" key="1">
    <source>
        <dbReference type="Pfam" id="PF12705"/>
    </source>
</evidence>
<dbReference type="GeneID" id="10328888"/>
<dbReference type="Proteomes" id="UP000006527">
    <property type="component" value="Segment"/>
</dbReference>
<proteinExistence type="predicted"/>